<name>A0AAX6EN82_IRIPA</name>
<sequence>MSFTCHSKCYIPSPNPSPKSAAPVFYSASSPLLPPRAITGLSINAFISGNVVEAIARLLSPASPSHQRRKMKT</sequence>
<evidence type="ECO:0000313" key="1">
    <source>
        <dbReference type="EMBL" id="KAJ6805632.1"/>
    </source>
</evidence>
<organism evidence="1 2">
    <name type="scientific">Iris pallida</name>
    <name type="common">Sweet iris</name>
    <dbReference type="NCBI Taxonomy" id="29817"/>
    <lineage>
        <taxon>Eukaryota</taxon>
        <taxon>Viridiplantae</taxon>
        <taxon>Streptophyta</taxon>
        <taxon>Embryophyta</taxon>
        <taxon>Tracheophyta</taxon>
        <taxon>Spermatophyta</taxon>
        <taxon>Magnoliopsida</taxon>
        <taxon>Liliopsida</taxon>
        <taxon>Asparagales</taxon>
        <taxon>Iridaceae</taxon>
        <taxon>Iridoideae</taxon>
        <taxon>Irideae</taxon>
        <taxon>Iris</taxon>
    </lineage>
</organism>
<reference evidence="1" key="1">
    <citation type="journal article" date="2023" name="GigaByte">
        <title>Genome assembly of the bearded iris, Iris pallida Lam.</title>
        <authorList>
            <person name="Bruccoleri R.E."/>
            <person name="Oakeley E.J."/>
            <person name="Faust A.M.E."/>
            <person name="Altorfer M."/>
            <person name="Dessus-Babus S."/>
            <person name="Burckhardt D."/>
            <person name="Oertli M."/>
            <person name="Naumann U."/>
            <person name="Petersen F."/>
            <person name="Wong J."/>
        </authorList>
    </citation>
    <scope>NUCLEOTIDE SEQUENCE</scope>
    <source>
        <strain evidence="1">GSM-AAB239-AS_SAM_17_03QT</strain>
    </source>
</reference>
<accession>A0AAX6EN82</accession>
<dbReference type="AlphaFoldDB" id="A0AAX6EN82"/>
<reference evidence="1" key="2">
    <citation type="submission" date="2023-04" db="EMBL/GenBank/DDBJ databases">
        <authorList>
            <person name="Bruccoleri R.E."/>
            <person name="Oakeley E.J."/>
            <person name="Faust A.-M."/>
            <person name="Dessus-Babus S."/>
            <person name="Altorfer M."/>
            <person name="Burckhardt D."/>
            <person name="Oertli M."/>
            <person name="Naumann U."/>
            <person name="Petersen F."/>
            <person name="Wong J."/>
        </authorList>
    </citation>
    <scope>NUCLEOTIDE SEQUENCE</scope>
    <source>
        <strain evidence="1">GSM-AAB239-AS_SAM_17_03QT</strain>
        <tissue evidence="1">Leaf</tissue>
    </source>
</reference>
<dbReference type="Proteomes" id="UP001140949">
    <property type="component" value="Unassembled WGS sequence"/>
</dbReference>
<comment type="caution">
    <text evidence="1">The sequence shown here is derived from an EMBL/GenBank/DDBJ whole genome shotgun (WGS) entry which is preliminary data.</text>
</comment>
<keyword evidence="2" id="KW-1185">Reference proteome</keyword>
<gene>
    <name evidence="1" type="ORF">M6B38_180110</name>
</gene>
<dbReference type="EMBL" id="JANAVB010035417">
    <property type="protein sequence ID" value="KAJ6805632.1"/>
    <property type="molecule type" value="Genomic_DNA"/>
</dbReference>
<evidence type="ECO:0000313" key="2">
    <source>
        <dbReference type="Proteomes" id="UP001140949"/>
    </source>
</evidence>
<protein>
    <submittedName>
        <fullName evidence="1">Uncharacterized protein</fullName>
    </submittedName>
</protein>
<proteinExistence type="predicted"/>